<feature type="compositionally biased region" description="Low complexity" evidence="2">
    <location>
        <begin position="951"/>
        <end position="966"/>
    </location>
</feature>
<feature type="region of interest" description="Disordered" evidence="2">
    <location>
        <begin position="941"/>
        <end position="972"/>
    </location>
</feature>
<dbReference type="InterPro" id="IPR019448">
    <property type="entry name" value="NT-C2"/>
</dbReference>
<sequence>MGKLVIYPKVIGDFLHPKASFKPGKFSADRLQLKGTVKKRKRNYSPLLRSVGFSVLSSVHSLHPAKMFKAARWRSEKSKIKALFKLQFKATQVPRAGWDGLMVSLVPLELGKPTVKTVKAAVEAGACEWENPLYETIRFNRDPKTGKINEKIYRIFIQIGSSRNNILGEVAIDFANYAEALKPSTVSLPAKPSSSGIVLHVTIQRIHTEADRREEENGDVAVQSNGRTLKSQLSIIDTDEKPEVVNDIISHSSTEANSSITSQAQLIVPHAKGISQNADSNGFTRASSGSDIISGSSLESSSEQNTPKGNEAKSNVHQDVASFLSSLRNSTSQNPTEHRRSNTEWSVSSGPDGSTDDSTNSSETKERLQGSDISIEKLKNDLIVMARQAEVSELELQTLRKQIVKEGKRGQDLSKEIGILKEERDALRSECEQLRVSQQKVNKSQFESDDPRYMLDEIREELNYEKDLNANLRVQLQKTQESNSELILAVRDLEELLEEKTRETSHSSLNQTAARLELDDSNHAEDSSLVRSRSNGKGEVWETALKHEEDDDEEQQALEELVRDHDVTRAHYTLEQRLIDMCSEIEVYKKDREELEMQMEQLALDYEILKQENHDMSSRLEQSQLHEQLKMQYESSASLAVISELETHIENLEKELEKQAEAFEADLTEVARTKVEQEQRAIRAEEALRKMKWNNASTAERLQEEFRKLSMQMSSTFEANEKLTMQAQAEATELRMQNFELKGLLEKANEDLSLMKDRNEAKMEDALIQLDMKAKEMEQLVAKIEERTREVQNLQSYGEERENNLLKELQKLQTELEVVIREKNELFKLTEENESLRSEMQKMEKLVEEEKKLLLNRGNAERDALKELNELKQMKDEKEEIVSILQSDMEVLRCQYNDLKNNLFEHELEKENLRKQVLYLKGDLRKKDDTIATLEKKLKESSLKNTASDGTTKTSPKTTNKSSPPSRVSKEVATLREKIKVLEGEIKLKEATLESSTHSFLKKEKDLCDKIEELQKGLADLRQTKAGSYGDECHKDEKDVMNRKAGSNLSDQALKMSGDATDSDKIVSTNQVYSTESEMAHLKERNKSMEIELKEMQERYSEISLRFAEVEGERQQLVMMVRNLKNAKKS</sequence>
<feature type="compositionally biased region" description="Low complexity" evidence="2">
    <location>
        <begin position="346"/>
        <end position="362"/>
    </location>
</feature>
<evidence type="ECO:0000313" key="4">
    <source>
        <dbReference type="EMBL" id="KAG9441164.1"/>
    </source>
</evidence>
<comment type="caution">
    <text evidence="4">The sequence shown here is derived from an EMBL/GenBank/DDBJ whole genome shotgun (WGS) entry which is preliminary data.</text>
</comment>
<feature type="region of interest" description="Disordered" evidence="2">
    <location>
        <begin position="275"/>
        <end position="315"/>
    </location>
</feature>
<feature type="region of interest" description="Disordered" evidence="2">
    <location>
        <begin position="499"/>
        <end position="535"/>
    </location>
</feature>
<accession>A0AAV7DY07</accession>
<feature type="coiled-coil region" evidence="1">
    <location>
        <begin position="1079"/>
        <end position="1113"/>
    </location>
</feature>
<name>A0AAV7DY07_ARIFI</name>
<keyword evidence="1" id="KW-0175">Coiled coil</keyword>
<evidence type="ECO:0000256" key="2">
    <source>
        <dbReference type="SAM" id="MobiDB-lite"/>
    </source>
</evidence>
<evidence type="ECO:0000313" key="5">
    <source>
        <dbReference type="Proteomes" id="UP000825729"/>
    </source>
</evidence>
<dbReference type="PANTHER" id="PTHR34452">
    <property type="entry name" value="MYOSIN HEAVY CHAIN-RELATED PROTEIN"/>
    <property type="match status" value="1"/>
</dbReference>
<feature type="coiled-coil region" evidence="1">
    <location>
        <begin position="578"/>
        <end position="673"/>
    </location>
</feature>
<dbReference type="PROSITE" id="PS51840">
    <property type="entry name" value="C2_NT"/>
    <property type="match status" value="1"/>
</dbReference>
<proteinExistence type="predicted"/>
<organism evidence="4 5">
    <name type="scientific">Aristolochia fimbriata</name>
    <name type="common">White veined hardy Dutchman's pipe vine</name>
    <dbReference type="NCBI Taxonomy" id="158543"/>
    <lineage>
        <taxon>Eukaryota</taxon>
        <taxon>Viridiplantae</taxon>
        <taxon>Streptophyta</taxon>
        <taxon>Embryophyta</taxon>
        <taxon>Tracheophyta</taxon>
        <taxon>Spermatophyta</taxon>
        <taxon>Magnoliopsida</taxon>
        <taxon>Magnoliidae</taxon>
        <taxon>Piperales</taxon>
        <taxon>Aristolochiaceae</taxon>
        <taxon>Aristolochia</taxon>
    </lineage>
</organism>
<dbReference type="EMBL" id="JAINDJ010000007">
    <property type="protein sequence ID" value="KAG9441164.1"/>
    <property type="molecule type" value="Genomic_DNA"/>
</dbReference>
<dbReference type="Proteomes" id="UP000825729">
    <property type="component" value="Unassembled WGS sequence"/>
</dbReference>
<dbReference type="PANTHER" id="PTHR34452:SF7">
    <property type="entry name" value="MYOSIN HEAVY CHAIN-RELATED PROTEIN"/>
    <property type="match status" value="1"/>
</dbReference>
<keyword evidence="5" id="KW-1185">Reference proteome</keyword>
<feature type="coiled-coil region" evidence="1">
    <location>
        <begin position="972"/>
        <end position="1024"/>
    </location>
</feature>
<dbReference type="AlphaFoldDB" id="A0AAV7DY07"/>
<protein>
    <recommendedName>
        <fullName evidence="3">C2 NT-type domain-containing protein</fullName>
    </recommendedName>
</protein>
<feature type="compositionally biased region" description="Polar residues" evidence="2">
    <location>
        <begin position="275"/>
        <end position="286"/>
    </location>
</feature>
<feature type="region of interest" description="Disordered" evidence="2">
    <location>
        <begin position="327"/>
        <end position="372"/>
    </location>
</feature>
<evidence type="ECO:0000259" key="3">
    <source>
        <dbReference type="PROSITE" id="PS51840"/>
    </source>
</evidence>
<dbReference type="Pfam" id="PF10358">
    <property type="entry name" value="NT-C2"/>
    <property type="match status" value="1"/>
</dbReference>
<feature type="domain" description="C2 NT-type" evidence="3">
    <location>
        <begin position="72"/>
        <end position="207"/>
    </location>
</feature>
<feature type="compositionally biased region" description="Basic and acidic residues" evidence="2">
    <location>
        <begin position="516"/>
        <end position="528"/>
    </location>
</feature>
<feature type="compositionally biased region" description="Low complexity" evidence="2">
    <location>
        <begin position="287"/>
        <end position="303"/>
    </location>
</feature>
<feature type="compositionally biased region" description="Basic and acidic residues" evidence="2">
    <location>
        <begin position="363"/>
        <end position="372"/>
    </location>
</feature>
<evidence type="ECO:0000256" key="1">
    <source>
        <dbReference type="SAM" id="Coils"/>
    </source>
</evidence>
<reference evidence="4 5" key="1">
    <citation type="submission" date="2021-07" db="EMBL/GenBank/DDBJ databases">
        <title>The Aristolochia fimbriata genome: insights into angiosperm evolution, floral development and chemical biosynthesis.</title>
        <authorList>
            <person name="Jiao Y."/>
        </authorList>
    </citation>
    <scope>NUCLEOTIDE SEQUENCE [LARGE SCALE GENOMIC DNA]</scope>
    <source>
        <strain evidence="4">IBCAS-2021</strain>
        <tissue evidence="4">Leaf</tissue>
    </source>
</reference>
<gene>
    <name evidence="4" type="ORF">H6P81_017018</name>
</gene>